<accession>A0A0C3CS76</accession>
<organism evidence="2 3">
    <name type="scientific">Hebeloma cylindrosporum</name>
    <dbReference type="NCBI Taxonomy" id="76867"/>
    <lineage>
        <taxon>Eukaryota</taxon>
        <taxon>Fungi</taxon>
        <taxon>Dikarya</taxon>
        <taxon>Basidiomycota</taxon>
        <taxon>Agaricomycotina</taxon>
        <taxon>Agaricomycetes</taxon>
        <taxon>Agaricomycetidae</taxon>
        <taxon>Agaricales</taxon>
        <taxon>Agaricineae</taxon>
        <taxon>Hymenogastraceae</taxon>
        <taxon>Hebeloma</taxon>
    </lineage>
</organism>
<feature type="region of interest" description="Disordered" evidence="1">
    <location>
        <begin position="28"/>
        <end position="57"/>
    </location>
</feature>
<dbReference type="HOGENOM" id="CLU_407711_0_0_1"/>
<sequence>MAQYAHALAAERSFPVSTTYYQRADTNGGVTTGINATSLPLQEPPRHGQTNWPGYYTDPQPSPNFVPYVGTSASASSPSYASSWQQNTSQSAVTAEGSSVSSSNFSTRAYHPSGSYEAPFEHCLLSDYPSSSQRNSLPPSSPYTRNFLPLYGFRNDRRRSPSSHTSASDFGRETPVPAVDEHQYLPRNVEIVDEDQSGGQETESMKRHLSTTNASSHTSVKIEPNDPDGCFIMELAASGTCGGGVGLSTPSARAAYTLSLLSQSLAPPTEVPLRATQASKEMKQMMGVFRLNPFAMHSLSVKLEDKEDGFAWDEDSQPPWCGGRPLDEEPLMFEFQLDLNGSDGEEEDEQGATRHAEESGGMGLGAHELSQLRSFSPSFELHRDVDTCDRESLGDDTSHLEEEDDQEYDQDQDRRSESWGDGSYHSEVDTNSTTTTPSVHTPFNDSPEGIQQAFCGYTQRCQDTSSPPVWDPVGAHYQVTGACQSSNSVSATTTLPGGPKMNAEFGLIFIGRLHSPSSLRQGTLLKDKFTYTTTLANQRMRSDEHGIYAPSSMTSSSTMMGDVQHADEPLPPSYMRVIRSRQEYLDQAHHMSARSTNSGASKGVGGYSSSLETNHLSSMVHSHHPGGHSVNRRWSLPETGVMHSGPFLSVFIIKYTHHEYLRGYKRSRTLTRLP</sequence>
<dbReference type="Proteomes" id="UP000053424">
    <property type="component" value="Unassembled WGS sequence"/>
</dbReference>
<evidence type="ECO:0000313" key="3">
    <source>
        <dbReference type="Proteomes" id="UP000053424"/>
    </source>
</evidence>
<feature type="compositionally biased region" description="Polar residues" evidence="1">
    <location>
        <begin position="210"/>
        <end position="219"/>
    </location>
</feature>
<dbReference type="OrthoDB" id="3270670at2759"/>
<feature type="region of interest" description="Disordered" evidence="1">
    <location>
        <begin position="341"/>
        <end position="362"/>
    </location>
</feature>
<feature type="region of interest" description="Disordered" evidence="1">
    <location>
        <begin position="195"/>
        <end position="222"/>
    </location>
</feature>
<dbReference type="STRING" id="686832.A0A0C3CS76"/>
<gene>
    <name evidence="2" type="ORF">M413DRAFT_7612</name>
</gene>
<feature type="compositionally biased region" description="Acidic residues" evidence="1">
    <location>
        <begin position="401"/>
        <end position="410"/>
    </location>
</feature>
<proteinExistence type="predicted"/>
<reference evidence="2 3" key="1">
    <citation type="submission" date="2014-04" db="EMBL/GenBank/DDBJ databases">
        <authorList>
            <consortium name="DOE Joint Genome Institute"/>
            <person name="Kuo A."/>
            <person name="Gay G."/>
            <person name="Dore J."/>
            <person name="Kohler A."/>
            <person name="Nagy L.G."/>
            <person name="Floudas D."/>
            <person name="Copeland A."/>
            <person name="Barry K.W."/>
            <person name="Cichocki N."/>
            <person name="Veneault-Fourrey C."/>
            <person name="LaButti K."/>
            <person name="Lindquist E.A."/>
            <person name="Lipzen A."/>
            <person name="Lundell T."/>
            <person name="Morin E."/>
            <person name="Murat C."/>
            <person name="Sun H."/>
            <person name="Tunlid A."/>
            <person name="Henrissat B."/>
            <person name="Grigoriev I.V."/>
            <person name="Hibbett D.S."/>
            <person name="Martin F."/>
            <person name="Nordberg H.P."/>
            <person name="Cantor M.N."/>
            <person name="Hua S.X."/>
        </authorList>
    </citation>
    <scope>NUCLEOTIDE SEQUENCE [LARGE SCALE GENOMIC DNA]</scope>
    <source>
        <strain evidence="3">h7</strain>
    </source>
</reference>
<feature type="compositionally biased region" description="Basic and acidic residues" evidence="1">
    <location>
        <begin position="411"/>
        <end position="428"/>
    </location>
</feature>
<feature type="region of interest" description="Disordered" evidence="1">
    <location>
        <begin position="152"/>
        <end position="178"/>
    </location>
</feature>
<feature type="compositionally biased region" description="Polar residues" evidence="1">
    <location>
        <begin position="28"/>
        <end position="40"/>
    </location>
</feature>
<keyword evidence="3" id="KW-1185">Reference proteome</keyword>
<evidence type="ECO:0000256" key="1">
    <source>
        <dbReference type="SAM" id="MobiDB-lite"/>
    </source>
</evidence>
<feature type="compositionally biased region" description="Basic and acidic residues" evidence="1">
    <location>
        <begin position="389"/>
        <end position="400"/>
    </location>
</feature>
<protein>
    <submittedName>
        <fullName evidence="2">Uncharacterized protein</fullName>
    </submittedName>
</protein>
<evidence type="ECO:0000313" key="2">
    <source>
        <dbReference type="EMBL" id="KIM46929.1"/>
    </source>
</evidence>
<dbReference type="AlphaFoldDB" id="A0A0C3CS76"/>
<dbReference type="EMBL" id="KN831770">
    <property type="protein sequence ID" value="KIM46929.1"/>
    <property type="molecule type" value="Genomic_DNA"/>
</dbReference>
<feature type="compositionally biased region" description="Low complexity" evidence="1">
    <location>
        <begin position="430"/>
        <end position="442"/>
    </location>
</feature>
<feature type="region of interest" description="Disordered" evidence="1">
    <location>
        <begin position="389"/>
        <end position="447"/>
    </location>
</feature>
<reference evidence="3" key="2">
    <citation type="submission" date="2015-01" db="EMBL/GenBank/DDBJ databases">
        <title>Evolutionary Origins and Diversification of the Mycorrhizal Mutualists.</title>
        <authorList>
            <consortium name="DOE Joint Genome Institute"/>
            <consortium name="Mycorrhizal Genomics Consortium"/>
            <person name="Kohler A."/>
            <person name="Kuo A."/>
            <person name="Nagy L.G."/>
            <person name="Floudas D."/>
            <person name="Copeland A."/>
            <person name="Barry K.W."/>
            <person name="Cichocki N."/>
            <person name="Veneault-Fourrey C."/>
            <person name="LaButti K."/>
            <person name="Lindquist E.A."/>
            <person name="Lipzen A."/>
            <person name="Lundell T."/>
            <person name="Morin E."/>
            <person name="Murat C."/>
            <person name="Riley R."/>
            <person name="Ohm R."/>
            <person name="Sun H."/>
            <person name="Tunlid A."/>
            <person name="Henrissat B."/>
            <person name="Grigoriev I.V."/>
            <person name="Hibbett D.S."/>
            <person name="Martin F."/>
        </authorList>
    </citation>
    <scope>NUCLEOTIDE SEQUENCE [LARGE SCALE GENOMIC DNA]</scope>
    <source>
        <strain evidence="3">h7</strain>
    </source>
</reference>
<name>A0A0C3CS76_HEBCY</name>